<gene>
    <name evidence="2" type="ORF">E2C01_020451</name>
</gene>
<keyword evidence="3" id="KW-1185">Reference proteome</keyword>
<comment type="caution">
    <text evidence="2">The sequence shown here is derived from an EMBL/GenBank/DDBJ whole genome shotgun (WGS) entry which is preliminary data.</text>
</comment>
<accession>A0A5B7E231</accession>
<dbReference type="Proteomes" id="UP000324222">
    <property type="component" value="Unassembled WGS sequence"/>
</dbReference>
<organism evidence="2 3">
    <name type="scientific">Portunus trituberculatus</name>
    <name type="common">Swimming crab</name>
    <name type="synonym">Neptunus trituberculatus</name>
    <dbReference type="NCBI Taxonomy" id="210409"/>
    <lineage>
        <taxon>Eukaryota</taxon>
        <taxon>Metazoa</taxon>
        <taxon>Ecdysozoa</taxon>
        <taxon>Arthropoda</taxon>
        <taxon>Crustacea</taxon>
        <taxon>Multicrustacea</taxon>
        <taxon>Malacostraca</taxon>
        <taxon>Eumalacostraca</taxon>
        <taxon>Eucarida</taxon>
        <taxon>Decapoda</taxon>
        <taxon>Pleocyemata</taxon>
        <taxon>Brachyura</taxon>
        <taxon>Eubrachyura</taxon>
        <taxon>Portunoidea</taxon>
        <taxon>Portunidae</taxon>
        <taxon>Portuninae</taxon>
        <taxon>Portunus</taxon>
    </lineage>
</organism>
<name>A0A5B7E231_PORTR</name>
<proteinExistence type="predicted"/>
<evidence type="ECO:0000313" key="2">
    <source>
        <dbReference type="EMBL" id="MPC27283.1"/>
    </source>
</evidence>
<sequence>MATGKRSVYKKKKKKKKGKGGLQFKGSRDDYNVKRDDAWTAKYGGNTDEGGAVRSVQILYMRTNSWSLGRRWSSP</sequence>
<reference evidence="2 3" key="1">
    <citation type="submission" date="2019-05" db="EMBL/GenBank/DDBJ databases">
        <title>Another draft genome of Portunus trituberculatus and its Hox gene families provides insights of decapod evolution.</title>
        <authorList>
            <person name="Jeong J.-H."/>
            <person name="Song I."/>
            <person name="Kim S."/>
            <person name="Choi T."/>
            <person name="Kim D."/>
            <person name="Ryu S."/>
            <person name="Kim W."/>
        </authorList>
    </citation>
    <scope>NUCLEOTIDE SEQUENCE [LARGE SCALE GENOMIC DNA]</scope>
    <source>
        <tissue evidence="2">Muscle</tissue>
    </source>
</reference>
<protein>
    <submittedName>
        <fullName evidence="2">Uncharacterized protein</fullName>
    </submittedName>
</protein>
<dbReference type="EMBL" id="VSRR010001719">
    <property type="protein sequence ID" value="MPC27283.1"/>
    <property type="molecule type" value="Genomic_DNA"/>
</dbReference>
<dbReference type="AlphaFoldDB" id="A0A5B7E231"/>
<evidence type="ECO:0000256" key="1">
    <source>
        <dbReference type="SAM" id="MobiDB-lite"/>
    </source>
</evidence>
<feature type="compositionally biased region" description="Basic residues" evidence="1">
    <location>
        <begin position="7"/>
        <end position="19"/>
    </location>
</feature>
<feature type="region of interest" description="Disordered" evidence="1">
    <location>
        <begin position="1"/>
        <end position="28"/>
    </location>
</feature>
<evidence type="ECO:0000313" key="3">
    <source>
        <dbReference type="Proteomes" id="UP000324222"/>
    </source>
</evidence>